<name>A0ACC2MVX1_PERAE</name>
<proteinExistence type="predicted"/>
<sequence>MRCFFTRKFNFSKPGCSAALSSSSSSSNSSRIRAFVQQGLYHEALLLCSSSRRRLNCSDDKFTFPSLLKASAALSHLNHGKTIHASTIHLDLLSDPFILSALINMYSKCGSLHDAIQVFDRMPQRDISLKDVAVWNAMIDAYFLHSWVDHGIHLFLHMQSFFGVRPDGHSLSIMLGGACVHRPTRGLDLGKQIHGYVIRTSLVHDPFIGTLLIDMYAKCKRPFDACLVFDELGERNAFAWNALLGGLGLNGLWERSLELYVLMKNEGHEIGMVTLSSALTACAIGGAFCFGRQIHGGVIKAGFKHSPYVCTSLLTMYAKCMSLEDSWKVFEETSNKETELCNAMITAYIGNGNVVKALHVYTQMRSGELRYDSFTISNVLSACSMDGLYDFGRRVHGEAIKSPAQCNIAVQSALLTMYARCGGIDEASSIFYAMKERDVVAWSSMIAGLCQNRKPTVALELLGEMLAEGLELDSTALVSIINACTGLENEKLGFQIHGLTIKSGFESDIFVGCALVDMYAKCKLLELAERVFSSMNCKNLVTWNSIISGCCRNGQPDRSISLFAQISQHGLTPDSVSITSVLIASASLAALLKGMVIHGFLIRNEIQSDPHVDNALIDMYIKCGCLLYAQRIFDRISHRKLAAWNSMIAGYGSHGHCLEAIGLFNKMQNTGVLPDDVTFLALISSCSHSGLVKEGISLFQSMSRDYGIVPRMEHYTNMVDLWGRAGHLDEAFSFIHSMPIEPDASVWMCLLCACRAYCQIELGEIAADQLLKIDPERSGNYVQLLNLYGEAGLWDKAAELRMLMKERGIKKSPGCSWIEVRDKVDLFFSGDSSSPRTVEIHAALKSLRRIMSGERSRLREEVWKNRQTK</sequence>
<dbReference type="Proteomes" id="UP001234297">
    <property type="component" value="Chromosome 1"/>
</dbReference>
<gene>
    <name evidence="1" type="ORF">MRB53_002872</name>
</gene>
<reference evidence="1 2" key="1">
    <citation type="journal article" date="2022" name="Hortic Res">
        <title>A haplotype resolved chromosomal level avocado genome allows analysis of novel avocado genes.</title>
        <authorList>
            <person name="Nath O."/>
            <person name="Fletcher S.J."/>
            <person name="Hayward A."/>
            <person name="Shaw L.M."/>
            <person name="Masouleh A.K."/>
            <person name="Furtado A."/>
            <person name="Henry R.J."/>
            <person name="Mitter N."/>
        </authorList>
    </citation>
    <scope>NUCLEOTIDE SEQUENCE [LARGE SCALE GENOMIC DNA]</scope>
    <source>
        <strain evidence="2">cv. Hass</strain>
    </source>
</reference>
<dbReference type="EMBL" id="CM056809">
    <property type="protein sequence ID" value="KAJ8649849.1"/>
    <property type="molecule type" value="Genomic_DNA"/>
</dbReference>
<evidence type="ECO:0000313" key="2">
    <source>
        <dbReference type="Proteomes" id="UP001234297"/>
    </source>
</evidence>
<keyword evidence="2" id="KW-1185">Reference proteome</keyword>
<organism evidence="1 2">
    <name type="scientific">Persea americana</name>
    <name type="common">Avocado</name>
    <dbReference type="NCBI Taxonomy" id="3435"/>
    <lineage>
        <taxon>Eukaryota</taxon>
        <taxon>Viridiplantae</taxon>
        <taxon>Streptophyta</taxon>
        <taxon>Embryophyta</taxon>
        <taxon>Tracheophyta</taxon>
        <taxon>Spermatophyta</taxon>
        <taxon>Magnoliopsida</taxon>
        <taxon>Magnoliidae</taxon>
        <taxon>Laurales</taxon>
        <taxon>Lauraceae</taxon>
        <taxon>Persea</taxon>
    </lineage>
</organism>
<accession>A0ACC2MVX1</accession>
<protein>
    <submittedName>
        <fullName evidence="1">Uncharacterized protein</fullName>
    </submittedName>
</protein>
<evidence type="ECO:0000313" key="1">
    <source>
        <dbReference type="EMBL" id="KAJ8649849.1"/>
    </source>
</evidence>
<comment type="caution">
    <text evidence="1">The sequence shown here is derived from an EMBL/GenBank/DDBJ whole genome shotgun (WGS) entry which is preliminary data.</text>
</comment>